<dbReference type="InterPro" id="IPR002781">
    <property type="entry name" value="TM_pro_TauE-like"/>
</dbReference>
<feature type="transmembrane region" description="Helical" evidence="8">
    <location>
        <begin position="123"/>
        <end position="147"/>
    </location>
</feature>
<evidence type="ECO:0000256" key="4">
    <source>
        <dbReference type="ARBA" id="ARBA00022475"/>
    </source>
</evidence>
<feature type="transmembrane region" description="Helical" evidence="8">
    <location>
        <begin position="159"/>
        <end position="184"/>
    </location>
</feature>
<dbReference type="RefSeq" id="WP_151971352.1">
    <property type="nucleotide sequence ID" value="NZ_AP019860.1"/>
</dbReference>
<gene>
    <name evidence="9" type="ORF">UABAM_05737</name>
</gene>
<keyword evidence="4 8" id="KW-1003">Cell membrane</keyword>
<keyword evidence="10" id="KW-1185">Reference proteome</keyword>
<evidence type="ECO:0000313" key="10">
    <source>
        <dbReference type="Proteomes" id="UP000326354"/>
    </source>
</evidence>
<dbReference type="KEGG" id="uam:UABAM_05737"/>
<keyword evidence="5 8" id="KW-0812">Transmembrane</keyword>
<dbReference type="PANTHER" id="PTHR30269:SF37">
    <property type="entry name" value="MEMBRANE TRANSPORTER PROTEIN"/>
    <property type="match status" value="1"/>
</dbReference>
<keyword evidence="6 8" id="KW-1133">Transmembrane helix</keyword>
<protein>
    <recommendedName>
        <fullName evidence="8">Probable membrane transporter protein</fullName>
    </recommendedName>
</protein>
<keyword evidence="3" id="KW-0813">Transport</keyword>
<evidence type="ECO:0000256" key="5">
    <source>
        <dbReference type="ARBA" id="ARBA00022692"/>
    </source>
</evidence>
<evidence type="ECO:0000256" key="1">
    <source>
        <dbReference type="ARBA" id="ARBA00004651"/>
    </source>
</evidence>
<proteinExistence type="inferred from homology"/>
<sequence>MISTLLVIIAFLTSFISGVIGMGGGTILLAAMILSGLVVEHIVPLHGIVQLCSNGSRIVFLYREVNTKISLYFLCGIPLGGYVGYLLLQKIDNPSYLLLGMGALLLYVALKPKKLPDLQLPDIGFFFLGVVAAAVGCLVGITGPLVAPFFVRSDWDKKTIIATMGACQTGVHFIKIPVFISIAFPYSEYLWVSIFMIIAAVLGSRVGVYVLTTMYKERFFIIVRIAMLLIAIRVLYKFFVL</sequence>
<accession>A0A5S9ISH5</accession>
<dbReference type="AlphaFoldDB" id="A0A5S9ISH5"/>
<dbReference type="Pfam" id="PF01925">
    <property type="entry name" value="TauE"/>
    <property type="match status" value="1"/>
</dbReference>
<organism evidence="9 10">
    <name type="scientific">Uabimicrobium amorphum</name>
    <dbReference type="NCBI Taxonomy" id="2596890"/>
    <lineage>
        <taxon>Bacteria</taxon>
        <taxon>Pseudomonadati</taxon>
        <taxon>Planctomycetota</taxon>
        <taxon>Candidatus Uabimicrobiia</taxon>
        <taxon>Candidatus Uabimicrobiales</taxon>
        <taxon>Candidatus Uabimicrobiaceae</taxon>
        <taxon>Candidatus Uabimicrobium</taxon>
    </lineage>
</organism>
<evidence type="ECO:0000256" key="7">
    <source>
        <dbReference type="ARBA" id="ARBA00023136"/>
    </source>
</evidence>
<dbReference type="Proteomes" id="UP000326354">
    <property type="component" value="Chromosome"/>
</dbReference>
<reference evidence="9 10" key="1">
    <citation type="submission" date="2019-08" db="EMBL/GenBank/DDBJ databases">
        <title>Complete genome sequence of Candidatus Uab amorphum.</title>
        <authorList>
            <person name="Shiratori T."/>
            <person name="Suzuki S."/>
            <person name="Kakizawa Y."/>
            <person name="Ishida K."/>
        </authorList>
    </citation>
    <scope>NUCLEOTIDE SEQUENCE [LARGE SCALE GENOMIC DNA]</scope>
    <source>
        <strain evidence="9 10">SRT547</strain>
    </source>
</reference>
<feature type="transmembrane region" description="Helical" evidence="8">
    <location>
        <begin position="190"/>
        <end position="212"/>
    </location>
</feature>
<dbReference type="EMBL" id="AP019860">
    <property type="protein sequence ID" value="BBM87328.1"/>
    <property type="molecule type" value="Genomic_DNA"/>
</dbReference>
<evidence type="ECO:0000256" key="6">
    <source>
        <dbReference type="ARBA" id="ARBA00022989"/>
    </source>
</evidence>
<dbReference type="OrthoDB" id="6197550at2"/>
<dbReference type="GO" id="GO:0005886">
    <property type="term" value="C:plasma membrane"/>
    <property type="evidence" value="ECO:0007669"/>
    <property type="project" value="UniProtKB-SubCell"/>
</dbReference>
<name>A0A5S9ISH5_UABAM</name>
<feature type="transmembrane region" description="Helical" evidence="8">
    <location>
        <begin position="69"/>
        <end position="88"/>
    </location>
</feature>
<evidence type="ECO:0000256" key="2">
    <source>
        <dbReference type="ARBA" id="ARBA00009142"/>
    </source>
</evidence>
<comment type="similarity">
    <text evidence="2 8">Belongs to the 4-toluene sulfonate uptake permease (TSUP) (TC 2.A.102) family.</text>
</comment>
<dbReference type="InterPro" id="IPR052017">
    <property type="entry name" value="TSUP"/>
</dbReference>
<evidence type="ECO:0000256" key="3">
    <source>
        <dbReference type="ARBA" id="ARBA00022448"/>
    </source>
</evidence>
<feature type="transmembrane region" description="Helical" evidence="8">
    <location>
        <begin position="219"/>
        <end position="239"/>
    </location>
</feature>
<dbReference type="PANTHER" id="PTHR30269">
    <property type="entry name" value="TRANSMEMBRANE PROTEIN YFCA"/>
    <property type="match status" value="1"/>
</dbReference>
<evidence type="ECO:0000256" key="8">
    <source>
        <dbReference type="RuleBase" id="RU363041"/>
    </source>
</evidence>
<evidence type="ECO:0000313" key="9">
    <source>
        <dbReference type="EMBL" id="BBM87328.1"/>
    </source>
</evidence>
<feature type="transmembrane region" description="Helical" evidence="8">
    <location>
        <begin position="95"/>
        <end position="111"/>
    </location>
</feature>
<comment type="subcellular location">
    <subcellularLocation>
        <location evidence="1 8">Cell membrane</location>
        <topology evidence="1 8">Multi-pass membrane protein</topology>
    </subcellularLocation>
</comment>
<feature type="transmembrane region" description="Helical" evidence="8">
    <location>
        <begin position="7"/>
        <end position="34"/>
    </location>
</feature>
<keyword evidence="7 8" id="KW-0472">Membrane</keyword>